<protein>
    <submittedName>
        <fullName evidence="8">Uncharacterized protein</fullName>
    </submittedName>
</protein>
<keyword evidence="3" id="KW-0813">Transport</keyword>
<dbReference type="EMBL" id="LAZR01000002">
    <property type="protein sequence ID" value="KKO11889.1"/>
    <property type="molecule type" value="Genomic_DNA"/>
</dbReference>
<accession>A0A0F9Z408</accession>
<evidence type="ECO:0000256" key="5">
    <source>
        <dbReference type="ARBA" id="ARBA00022764"/>
    </source>
</evidence>
<evidence type="ECO:0000256" key="3">
    <source>
        <dbReference type="ARBA" id="ARBA00022448"/>
    </source>
</evidence>
<dbReference type="InterPro" id="IPR015943">
    <property type="entry name" value="WD40/YVTN_repeat-like_dom_sf"/>
</dbReference>
<evidence type="ECO:0000313" key="8">
    <source>
        <dbReference type="EMBL" id="KKO11889.1"/>
    </source>
</evidence>
<dbReference type="GO" id="GO:0030058">
    <property type="term" value="F:aliphatic amine dehydrogenase activity"/>
    <property type="evidence" value="ECO:0007669"/>
    <property type="project" value="InterPro"/>
</dbReference>
<keyword evidence="5" id="KW-0574">Periplasm</keyword>
<dbReference type="Gene3D" id="2.130.10.10">
    <property type="entry name" value="YVTN repeat-like/Quinoprotein amine dehydrogenase"/>
    <property type="match status" value="1"/>
</dbReference>
<comment type="caution">
    <text evidence="8">The sequence shown here is derived from an EMBL/GenBank/DDBJ whole genome shotgun (WGS) entry which is preliminary data.</text>
</comment>
<evidence type="ECO:0000256" key="7">
    <source>
        <dbReference type="ARBA" id="ARBA00023002"/>
    </source>
</evidence>
<dbReference type="GO" id="GO:0042597">
    <property type="term" value="C:periplasmic space"/>
    <property type="evidence" value="ECO:0007669"/>
    <property type="project" value="UniProtKB-SubCell"/>
</dbReference>
<dbReference type="SUPFAM" id="SSF50969">
    <property type="entry name" value="YVTN repeat-like/Quinoprotein amine dehydrogenase"/>
    <property type="match status" value="1"/>
</dbReference>
<evidence type="ECO:0000256" key="1">
    <source>
        <dbReference type="ARBA" id="ARBA00004418"/>
    </source>
</evidence>
<sequence>MKIRILALAASLAATGIVNAQWDTVVGEVGVIEGFDQHWVTVRRGDTVFLVDADEGVIGGTLLVSSFSPALAPRMSAGLLYAYGSYYSRGSLGDRTDVVQIYDVASATAISEVEIPARAAGIGHPGMMGLINDRFAGVWNITPATSVSLVDIESETFIGEVSLPSCSGIYPEAQGWISVCGDGTAQYIQLNNAGQETRRIQSTSFFDVFADPVYDYSVPAADGWMFMSFDGLLRKVSLNGDTLQVSESFDINPESDGVADVNGVMPKPDDNWRIGSYQPFAYHDGEALLATLMHEGGGQETFEKAGTEVWVYNMLTGNRGIRIELGEDVTARGVLLTPGDDPLMVLATSEGLQVRDPRTGRLLRTVENVSGTMQALYEGME</sequence>
<reference evidence="8" key="1">
    <citation type="journal article" date="2015" name="Nature">
        <title>Complex archaea that bridge the gap between prokaryotes and eukaryotes.</title>
        <authorList>
            <person name="Spang A."/>
            <person name="Saw J.H."/>
            <person name="Jorgensen S.L."/>
            <person name="Zaremba-Niedzwiedzka K."/>
            <person name="Martijn J."/>
            <person name="Lind A.E."/>
            <person name="van Eijk R."/>
            <person name="Schleper C."/>
            <person name="Guy L."/>
            <person name="Ettema T.J."/>
        </authorList>
    </citation>
    <scope>NUCLEOTIDE SEQUENCE</scope>
</reference>
<gene>
    <name evidence="8" type="ORF">LCGC14_0013930</name>
</gene>
<evidence type="ECO:0000256" key="6">
    <source>
        <dbReference type="ARBA" id="ARBA00022982"/>
    </source>
</evidence>
<organism evidence="8">
    <name type="scientific">marine sediment metagenome</name>
    <dbReference type="NCBI Taxonomy" id="412755"/>
    <lineage>
        <taxon>unclassified sequences</taxon>
        <taxon>metagenomes</taxon>
        <taxon>ecological metagenomes</taxon>
    </lineage>
</organism>
<proteinExistence type="inferred from homology"/>
<dbReference type="Pfam" id="PF06433">
    <property type="entry name" value="Me-amine-dh_H"/>
    <property type="match status" value="1"/>
</dbReference>
<comment type="subcellular location">
    <subcellularLocation>
        <location evidence="1">Periplasm</location>
    </subcellularLocation>
</comment>
<dbReference type="InterPro" id="IPR011044">
    <property type="entry name" value="Quino_amine_DH_bsu"/>
</dbReference>
<dbReference type="AlphaFoldDB" id="A0A0F9Z408"/>
<evidence type="ECO:0000256" key="4">
    <source>
        <dbReference type="ARBA" id="ARBA00022729"/>
    </source>
</evidence>
<keyword evidence="6" id="KW-0249">Electron transport</keyword>
<keyword evidence="7" id="KW-0560">Oxidoreductase</keyword>
<comment type="similarity">
    <text evidence="2">Belongs to the aromatic amine dehydrogenase heavy chain family.</text>
</comment>
<name>A0A0F9Z408_9ZZZZ</name>
<dbReference type="InterPro" id="IPR009451">
    <property type="entry name" value="Metamine_DH_Hvc"/>
</dbReference>
<keyword evidence="4" id="KW-0732">Signal</keyword>
<evidence type="ECO:0000256" key="2">
    <source>
        <dbReference type="ARBA" id="ARBA00010548"/>
    </source>
</evidence>